<proteinExistence type="predicted"/>
<keyword evidence="3" id="KW-1185">Reference proteome</keyword>
<gene>
    <name evidence="2" type="ORF">RRF57_010676</name>
</gene>
<dbReference type="AlphaFoldDB" id="A0AAN7V1Q1"/>
<organism evidence="2 3">
    <name type="scientific">Xylaria bambusicola</name>
    <dbReference type="NCBI Taxonomy" id="326684"/>
    <lineage>
        <taxon>Eukaryota</taxon>
        <taxon>Fungi</taxon>
        <taxon>Dikarya</taxon>
        <taxon>Ascomycota</taxon>
        <taxon>Pezizomycotina</taxon>
        <taxon>Sordariomycetes</taxon>
        <taxon>Xylariomycetidae</taxon>
        <taxon>Xylariales</taxon>
        <taxon>Xylariaceae</taxon>
        <taxon>Xylaria</taxon>
    </lineage>
</organism>
<comment type="caution">
    <text evidence="2">The sequence shown here is derived from an EMBL/GenBank/DDBJ whole genome shotgun (WGS) entry which is preliminary data.</text>
</comment>
<sequence>MSMRLTVALNGALNAPRRKARRRQPETSESSGSGDEVDILLTAEPGQASWSKEMSMLPARPTSDHGGEEVTNGAGL</sequence>
<evidence type="ECO:0000256" key="1">
    <source>
        <dbReference type="SAM" id="MobiDB-lite"/>
    </source>
</evidence>
<name>A0AAN7V1Q1_9PEZI</name>
<feature type="region of interest" description="Disordered" evidence="1">
    <location>
        <begin position="1"/>
        <end position="76"/>
    </location>
</feature>
<dbReference type="EMBL" id="JAWHQM010000046">
    <property type="protein sequence ID" value="KAK5634964.1"/>
    <property type="molecule type" value="Genomic_DNA"/>
</dbReference>
<evidence type="ECO:0000313" key="3">
    <source>
        <dbReference type="Proteomes" id="UP001305414"/>
    </source>
</evidence>
<protein>
    <submittedName>
        <fullName evidence="2">Uncharacterized protein</fullName>
    </submittedName>
</protein>
<accession>A0AAN7V1Q1</accession>
<evidence type="ECO:0000313" key="2">
    <source>
        <dbReference type="EMBL" id="KAK5634964.1"/>
    </source>
</evidence>
<dbReference type="Proteomes" id="UP001305414">
    <property type="component" value="Unassembled WGS sequence"/>
</dbReference>
<reference evidence="2 3" key="1">
    <citation type="submission" date="2023-10" db="EMBL/GenBank/DDBJ databases">
        <title>Draft genome sequence of Xylaria bambusicola isolate GMP-LS, the root and basal stem rot pathogen of sugarcane in Indonesia.</title>
        <authorList>
            <person name="Selvaraj P."/>
            <person name="Muralishankar V."/>
            <person name="Muruganantham S."/>
            <person name="Sp S."/>
            <person name="Haryani S."/>
            <person name="Lau K.J.X."/>
            <person name="Naqvi N.I."/>
        </authorList>
    </citation>
    <scope>NUCLEOTIDE SEQUENCE [LARGE SCALE GENOMIC DNA]</scope>
    <source>
        <strain evidence="2">GMP-LS</strain>
    </source>
</reference>